<proteinExistence type="predicted"/>
<dbReference type="RefSeq" id="WP_100677176.1">
    <property type="nucleotide sequence ID" value="NZ_NIPO01000001.1"/>
</dbReference>
<evidence type="ECO:0000256" key="1">
    <source>
        <dbReference type="SAM" id="SignalP"/>
    </source>
</evidence>
<dbReference type="AlphaFoldDB" id="A0A2M9R421"/>
<feature type="signal peptide" evidence="1">
    <location>
        <begin position="1"/>
        <end position="24"/>
    </location>
</feature>
<gene>
    <name evidence="2" type="ORF">CDL10_03050</name>
</gene>
<dbReference type="EMBL" id="NIPO01000001">
    <property type="protein sequence ID" value="PJR03608.1"/>
    <property type="molecule type" value="Genomic_DNA"/>
</dbReference>
<dbReference type="OrthoDB" id="1114455at2"/>
<keyword evidence="1" id="KW-0732">Signal</keyword>
<dbReference type="Proteomes" id="UP000231960">
    <property type="component" value="Unassembled WGS sequence"/>
</dbReference>
<feature type="chain" id="PRO_5014786738" description="Type IX secretion system membrane protein PorP/SprF" evidence="1">
    <location>
        <begin position="25"/>
        <end position="315"/>
    </location>
</feature>
<evidence type="ECO:0008006" key="4">
    <source>
        <dbReference type="Google" id="ProtNLM"/>
    </source>
</evidence>
<reference evidence="2 3" key="1">
    <citation type="submission" date="2017-06" db="EMBL/GenBank/DDBJ databases">
        <title>Description of Avrilella dinanensis gen. nov. sp. nov.</title>
        <authorList>
            <person name="Leyer C."/>
            <person name="Sassi M."/>
            <person name="Minet J."/>
            <person name="Kayal S."/>
            <person name="Cattoir V."/>
        </authorList>
    </citation>
    <scope>NUCLEOTIDE SEQUENCE [LARGE SCALE GENOMIC DNA]</scope>
    <source>
        <strain evidence="2 3">UR159</strain>
    </source>
</reference>
<comment type="caution">
    <text evidence="2">The sequence shown here is derived from an EMBL/GenBank/DDBJ whole genome shotgun (WGS) entry which is preliminary data.</text>
</comment>
<protein>
    <recommendedName>
        <fullName evidence="4">Type IX secretion system membrane protein PorP/SprF</fullName>
    </recommendedName>
</protein>
<dbReference type="InterPro" id="IPR019861">
    <property type="entry name" value="PorP/SprF_Bacteroidetes"/>
</dbReference>
<sequence>MKIRLNITHLLLGAFMLGSMQLHAQQDPQYTNYMYNTVNINPAYAGSRGAMSIFGLHRTQWVGLDRAPVTNTLSVNTPIKNSKLGLGVSLINDRLGIMDENTLSVDVSYTLDFGGDNNHKLSFGIKGSANLLSVDYELLRRFNEDDPNLSGQINNQFTPNFGAGVYYHSDKAYLGFSIPNFLTTDRYNDNERNTSYSMMRQKMHFHLIGGYVFDVNPNLKFKPAFLIKAVEGAPVQVDLTGNFLLFDKLTLGGAYRLDAAWSALAAFQITDGLMIGYAYDNDVQALRHYNHGSHELFVRFELFNRHKRMNSPRFF</sequence>
<dbReference type="Pfam" id="PF11751">
    <property type="entry name" value="PorP_SprF"/>
    <property type="match status" value="1"/>
</dbReference>
<evidence type="ECO:0000313" key="3">
    <source>
        <dbReference type="Proteomes" id="UP000231960"/>
    </source>
</evidence>
<keyword evidence="3" id="KW-1185">Reference proteome</keyword>
<organism evidence="2 3">
    <name type="scientific">Avrilella dinanensis</name>
    <dbReference type="NCBI Taxonomy" id="2008672"/>
    <lineage>
        <taxon>Bacteria</taxon>
        <taxon>Pseudomonadati</taxon>
        <taxon>Bacteroidota</taxon>
        <taxon>Flavobacteriia</taxon>
        <taxon>Flavobacteriales</taxon>
        <taxon>Flavobacteriaceae</taxon>
        <taxon>Avrilella</taxon>
    </lineage>
</organism>
<accession>A0A2M9R421</accession>
<name>A0A2M9R421_9FLAO</name>
<dbReference type="NCBIfam" id="TIGR03519">
    <property type="entry name" value="T9SS_PorP_fam"/>
    <property type="match status" value="1"/>
</dbReference>
<evidence type="ECO:0000313" key="2">
    <source>
        <dbReference type="EMBL" id="PJR03608.1"/>
    </source>
</evidence>